<evidence type="ECO:0000256" key="1">
    <source>
        <dbReference type="ARBA" id="ARBA00022741"/>
    </source>
</evidence>
<dbReference type="AlphaFoldDB" id="A0A653AHF3"/>
<evidence type="ECO:0000256" key="2">
    <source>
        <dbReference type="ARBA" id="ARBA00022801"/>
    </source>
</evidence>
<evidence type="ECO:0000313" key="5">
    <source>
        <dbReference type="EMBL" id="VBB47512.1"/>
    </source>
</evidence>
<reference evidence="5" key="1">
    <citation type="submission" date="2018-07" db="EMBL/GenBank/DDBJ databases">
        <authorList>
            <consortium name="Genoscope - CEA"/>
            <person name="William W."/>
        </authorList>
    </citation>
    <scope>NUCLEOTIDE SEQUENCE</scope>
    <source>
        <strain evidence="5">IK1</strain>
    </source>
</reference>
<dbReference type="GO" id="GO:0016787">
    <property type="term" value="F:hydrolase activity"/>
    <property type="evidence" value="ECO:0007669"/>
    <property type="project" value="UniProtKB-KW"/>
</dbReference>
<dbReference type="Gene3D" id="2.40.100.10">
    <property type="entry name" value="Cyclophilin-like"/>
    <property type="match status" value="1"/>
</dbReference>
<name>A0A653AHF3_UNCDX</name>
<feature type="domain" description="Carboxyltransferase" evidence="4">
    <location>
        <begin position="9"/>
        <end position="210"/>
    </location>
</feature>
<proteinExistence type="predicted"/>
<dbReference type="GO" id="GO:0005524">
    <property type="term" value="F:ATP binding"/>
    <property type="evidence" value="ECO:0007669"/>
    <property type="project" value="UniProtKB-KW"/>
</dbReference>
<evidence type="ECO:0000259" key="4">
    <source>
        <dbReference type="SMART" id="SM00796"/>
    </source>
</evidence>
<dbReference type="SUPFAM" id="SSF160467">
    <property type="entry name" value="PH0987 N-terminal domain-like"/>
    <property type="match status" value="1"/>
</dbReference>
<dbReference type="InterPro" id="IPR003833">
    <property type="entry name" value="CT_C_D"/>
</dbReference>
<dbReference type="EMBL" id="UPXX01000032">
    <property type="protein sequence ID" value="VBB47512.1"/>
    <property type="molecule type" value="Genomic_DNA"/>
</dbReference>
<dbReference type="InterPro" id="IPR010016">
    <property type="entry name" value="PxpB"/>
</dbReference>
<keyword evidence="1" id="KW-0547">Nucleotide-binding</keyword>
<dbReference type="Pfam" id="PF02682">
    <property type="entry name" value="CT_C_D"/>
    <property type="match status" value="1"/>
</dbReference>
<keyword evidence="2 5" id="KW-0378">Hydrolase</keyword>
<dbReference type="PANTHER" id="PTHR34698:SF2">
    <property type="entry name" value="5-OXOPROLINASE SUBUNIT B"/>
    <property type="match status" value="1"/>
</dbReference>
<dbReference type="Gene3D" id="3.30.1360.40">
    <property type="match status" value="1"/>
</dbReference>
<gene>
    <name evidence="5" type="primary">ybgJ</name>
    <name evidence="5" type="ORF">TRIP_B50343</name>
</gene>
<keyword evidence="3" id="KW-0067">ATP-binding</keyword>
<dbReference type="InterPro" id="IPR029000">
    <property type="entry name" value="Cyclophilin-like_dom_sf"/>
</dbReference>
<organism evidence="5">
    <name type="scientific">Uncultured Desulfatiglans sp</name>
    <dbReference type="NCBI Taxonomy" id="1748965"/>
    <lineage>
        <taxon>Bacteria</taxon>
        <taxon>Pseudomonadati</taxon>
        <taxon>Thermodesulfobacteriota</taxon>
        <taxon>Desulfobacteria</taxon>
        <taxon>Desulfatiglandales</taxon>
        <taxon>Desulfatiglandaceae</taxon>
        <taxon>Desulfatiglans</taxon>
        <taxon>environmental samples</taxon>
    </lineage>
</organism>
<protein>
    <submittedName>
        <fullName evidence="5">Putative hydrolase subunit</fullName>
    </submittedName>
</protein>
<dbReference type="PANTHER" id="PTHR34698">
    <property type="entry name" value="5-OXOPROLINASE SUBUNIT B"/>
    <property type="match status" value="1"/>
</dbReference>
<dbReference type="SUPFAM" id="SSF50891">
    <property type="entry name" value="Cyclophilin-like"/>
    <property type="match status" value="1"/>
</dbReference>
<dbReference type="SMART" id="SM00796">
    <property type="entry name" value="AHS1"/>
    <property type="match status" value="1"/>
</dbReference>
<sequence>MVGVLYETAQFRVSGDRGLLVEYGDGVDLSVNAKVRRMTALLQASLPDGVEAVIPAYRSLCILYDPCKSGPAVLKRHVLELEKLPDFAADETARTVKIPVCYGGVFGPDIAFVAAGHGLSEDEVILLHTARSYPIYAIGFAPGFCYLGGLDDRLHTPRLETPRTRVPAGSIGIAGDQTGAYPLEMPGGWRIIGRTPLRLFAPERTDPFVYRAGDRIRFFPISQEEFEAIAGGEQR</sequence>
<evidence type="ECO:0000256" key="3">
    <source>
        <dbReference type="ARBA" id="ARBA00022840"/>
    </source>
</evidence>
<dbReference type="NCBIfam" id="TIGR00370">
    <property type="entry name" value="5-oxoprolinase subunit PxpB"/>
    <property type="match status" value="1"/>
</dbReference>
<accession>A0A653AHF3</accession>